<sequence>MTARMSPPRSLVRAGLLLAVLVPGCAREPDPGERAAAAEPSLTAEEMGRPSPSAAVVDAFKAICAEPARRPVARAAAGRGFAPVTAAALREEMPGAAFPPEATAWRGPGEVGGAVLLWHADTATCEVRARGVNPVVVEAEFAKLPQTLEEAGASVMRLQAPPAQAGVPRTRQMLLVNSGGGPERARVLRLGDDEATAPNAVTLSARGVAGAGPAAVLR</sequence>
<protein>
    <submittedName>
        <fullName evidence="2">Uncharacterized protein</fullName>
    </submittedName>
</protein>
<reference evidence="2" key="1">
    <citation type="submission" date="2020-02" db="EMBL/GenBank/DDBJ databases">
        <authorList>
            <person name="Meier V. D."/>
        </authorList>
    </citation>
    <scope>NUCLEOTIDE SEQUENCE</scope>
    <source>
        <strain evidence="2">AVDCRST_MAG04</strain>
    </source>
</reference>
<gene>
    <name evidence="2" type="ORF">AVDCRST_MAG04-2152</name>
</gene>
<feature type="region of interest" description="Disordered" evidence="1">
    <location>
        <begin position="29"/>
        <end position="50"/>
    </location>
</feature>
<evidence type="ECO:0000256" key="1">
    <source>
        <dbReference type="SAM" id="MobiDB-lite"/>
    </source>
</evidence>
<organism evidence="2">
    <name type="scientific">uncultured Acetobacteraceae bacterium</name>
    <dbReference type="NCBI Taxonomy" id="169975"/>
    <lineage>
        <taxon>Bacteria</taxon>
        <taxon>Pseudomonadati</taxon>
        <taxon>Pseudomonadota</taxon>
        <taxon>Alphaproteobacteria</taxon>
        <taxon>Acetobacterales</taxon>
        <taxon>Acetobacteraceae</taxon>
        <taxon>environmental samples</taxon>
    </lineage>
</organism>
<dbReference type="EMBL" id="CADCTL010000149">
    <property type="protein sequence ID" value="CAA9251889.1"/>
    <property type="molecule type" value="Genomic_DNA"/>
</dbReference>
<name>A0A6J4IJ90_9PROT</name>
<evidence type="ECO:0000313" key="2">
    <source>
        <dbReference type="EMBL" id="CAA9251889.1"/>
    </source>
</evidence>
<dbReference type="AlphaFoldDB" id="A0A6J4IJ90"/>
<proteinExistence type="predicted"/>
<dbReference type="NCBIfam" id="NF047650">
    <property type="entry name" value="lipo_NMCC_0638"/>
    <property type="match status" value="1"/>
</dbReference>
<accession>A0A6J4IJ90</accession>